<dbReference type="InterPro" id="IPR036398">
    <property type="entry name" value="CA_dom_sf"/>
</dbReference>
<evidence type="ECO:0000256" key="1">
    <source>
        <dbReference type="SAM" id="SignalP"/>
    </source>
</evidence>
<comment type="caution">
    <text evidence="3">The sequence shown here is derived from an EMBL/GenBank/DDBJ whole genome shotgun (WGS) entry which is preliminary data.</text>
</comment>
<dbReference type="SUPFAM" id="SSF51069">
    <property type="entry name" value="Carbonic anhydrase"/>
    <property type="match status" value="1"/>
</dbReference>
<dbReference type="CDD" id="cd03124">
    <property type="entry name" value="alpha_CA_prokaryotic_like"/>
    <property type="match status" value="1"/>
</dbReference>
<accession>A0A5A7NZ91</accession>
<feature type="domain" description="Alpha-carbonic anhydrase" evidence="2">
    <location>
        <begin position="38"/>
        <end position="250"/>
    </location>
</feature>
<name>A0A5A7NZ91_STRAF</name>
<dbReference type="InterPro" id="IPR001148">
    <property type="entry name" value="CA_dom"/>
</dbReference>
<dbReference type="Pfam" id="PF00194">
    <property type="entry name" value="Carb_anhydrase"/>
    <property type="match status" value="1"/>
</dbReference>
<dbReference type="GO" id="GO:0008270">
    <property type="term" value="F:zinc ion binding"/>
    <property type="evidence" value="ECO:0007669"/>
    <property type="project" value="InterPro"/>
</dbReference>
<evidence type="ECO:0000313" key="3">
    <source>
        <dbReference type="EMBL" id="GER25836.1"/>
    </source>
</evidence>
<dbReference type="GO" id="GO:0006730">
    <property type="term" value="P:one-carbon metabolic process"/>
    <property type="evidence" value="ECO:0007669"/>
    <property type="project" value="TreeGrafter"/>
</dbReference>
<keyword evidence="4" id="KW-1185">Reference proteome</keyword>
<organism evidence="3 4">
    <name type="scientific">Striga asiatica</name>
    <name type="common">Asiatic witchweed</name>
    <name type="synonym">Buchnera asiatica</name>
    <dbReference type="NCBI Taxonomy" id="4170"/>
    <lineage>
        <taxon>Eukaryota</taxon>
        <taxon>Viridiplantae</taxon>
        <taxon>Streptophyta</taxon>
        <taxon>Embryophyta</taxon>
        <taxon>Tracheophyta</taxon>
        <taxon>Spermatophyta</taxon>
        <taxon>Magnoliopsida</taxon>
        <taxon>eudicotyledons</taxon>
        <taxon>Gunneridae</taxon>
        <taxon>Pentapetalae</taxon>
        <taxon>asterids</taxon>
        <taxon>lamiids</taxon>
        <taxon>Lamiales</taxon>
        <taxon>Orobanchaceae</taxon>
        <taxon>Buchnereae</taxon>
        <taxon>Striga</taxon>
    </lineage>
</organism>
<dbReference type="Gene3D" id="3.10.200.10">
    <property type="entry name" value="Alpha carbonic anhydrase"/>
    <property type="match status" value="1"/>
</dbReference>
<dbReference type="EMBL" id="BKCP01000558">
    <property type="protein sequence ID" value="GER25836.1"/>
    <property type="molecule type" value="Genomic_DNA"/>
</dbReference>
<dbReference type="Proteomes" id="UP000325081">
    <property type="component" value="Unassembled WGS sequence"/>
</dbReference>
<dbReference type="SMART" id="SM01057">
    <property type="entry name" value="Carb_anhydrase"/>
    <property type="match status" value="1"/>
</dbReference>
<reference evidence="4" key="1">
    <citation type="journal article" date="2019" name="Curr. Biol.">
        <title>Genome Sequence of Striga asiatica Provides Insight into the Evolution of Plant Parasitism.</title>
        <authorList>
            <person name="Yoshida S."/>
            <person name="Kim S."/>
            <person name="Wafula E.K."/>
            <person name="Tanskanen J."/>
            <person name="Kim Y.M."/>
            <person name="Honaas L."/>
            <person name="Yang Z."/>
            <person name="Spallek T."/>
            <person name="Conn C.E."/>
            <person name="Ichihashi Y."/>
            <person name="Cheong K."/>
            <person name="Cui S."/>
            <person name="Der J.P."/>
            <person name="Gundlach H."/>
            <person name="Jiao Y."/>
            <person name="Hori C."/>
            <person name="Ishida J.K."/>
            <person name="Kasahara H."/>
            <person name="Kiba T."/>
            <person name="Kim M.S."/>
            <person name="Koo N."/>
            <person name="Laohavisit A."/>
            <person name="Lee Y.H."/>
            <person name="Lumba S."/>
            <person name="McCourt P."/>
            <person name="Mortimer J.C."/>
            <person name="Mutuku J.M."/>
            <person name="Nomura T."/>
            <person name="Sasaki-Sekimoto Y."/>
            <person name="Seto Y."/>
            <person name="Wang Y."/>
            <person name="Wakatake T."/>
            <person name="Sakakibara H."/>
            <person name="Demura T."/>
            <person name="Yamaguchi S."/>
            <person name="Yoneyama K."/>
            <person name="Manabe R.I."/>
            <person name="Nelson D.C."/>
            <person name="Schulman A.H."/>
            <person name="Timko M.P."/>
            <person name="dePamphilis C.W."/>
            <person name="Choi D."/>
            <person name="Shirasu K."/>
        </authorList>
    </citation>
    <scope>NUCLEOTIDE SEQUENCE [LARGE SCALE GENOMIC DNA]</scope>
    <source>
        <strain evidence="4">cv. UVA1</strain>
    </source>
</reference>
<feature type="signal peptide" evidence="1">
    <location>
        <begin position="1"/>
        <end position="27"/>
    </location>
</feature>
<protein>
    <submittedName>
        <fullName evidence="3">Carbonic anhydrase family protein</fullName>
    </submittedName>
</protein>
<evidence type="ECO:0000313" key="4">
    <source>
        <dbReference type="Proteomes" id="UP000325081"/>
    </source>
</evidence>
<keyword evidence="1" id="KW-0732">Signal</keyword>
<dbReference type="PANTHER" id="PTHR18952:SF271">
    <property type="entry name" value="ALPHA CARBONIC ANHYDRASE 4-RELATED"/>
    <property type="match status" value="1"/>
</dbReference>
<proteinExistence type="predicted"/>
<dbReference type="AlphaFoldDB" id="A0A5A7NZ91"/>
<dbReference type="InterPro" id="IPR041891">
    <property type="entry name" value="Alpha_CA_prokaryot-like"/>
</dbReference>
<dbReference type="GO" id="GO:0004089">
    <property type="term" value="F:carbonate dehydratase activity"/>
    <property type="evidence" value="ECO:0007669"/>
    <property type="project" value="InterPro"/>
</dbReference>
<gene>
    <name evidence="3" type="ORF">STAS_01439</name>
</gene>
<evidence type="ECO:0000259" key="2">
    <source>
        <dbReference type="PROSITE" id="PS51144"/>
    </source>
</evidence>
<feature type="chain" id="PRO_5022674241" evidence="1">
    <location>
        <begin position="28"/>
        <end position="255"/>
    </location>
</feature>
<dbReference type="InterPro" id="IPR023561">
    <property type="entry name" value="Carbonic_anhydrase_a-class"/>
</dbReference>
<dbReference type="PANTHER" id="PTHR18952">
    <property type="entry name" value="CARBONIC ANHYDRASE"/>
    <property type="match status" value="1"/>
</dbReference>
<dbReference type="PROSITE" id="PS51144">
    <property type="entry name" value="ALPHA_CA_2"/>
    <property type="match status" value="1"/>
</dbReference>
<dbReference type="OrthoDB" id="429145at2759"/>
<sequence length="255" mass="28610">MSFNNYSFPHILFGCLLLSSLLYTVNSNALEVEDESPISYDLGAENGPQNWGNLGPNWTLCATGQSQSPINIVDYTVLNRPTFGDLKVEWTGDAGGIFIKRSEFKLLQCHWHIPSEHTLNGVRFNMEQHIVHNNSEGDIAVIGILYKIGWPDYFLSRITPYLKSINGEGTNIGTVDPRNINFAAKPEYYRYNGSLTTPPCSENITWTIFKMVRTASAQQIRALREAVNDGNTGNARTIQALNGRPIYLLQPIHFL</sequence>